<comment type="caution">
    <text evidence="17">The sequence shown here is derived from an EMBL/GenBank/DDBJ whole genome shotgun (WGS) entry which is preliminary data.</text>
</comment>
<keyword evidence="10 17" id="KW-0503">Monooxygenase</keyword>
<keyword evidence="6" id="KW-0285">Flavoprotein</keyword>
<dbReference type="Gene3D" id="3.50.50.60">
    <property type="entry name" value="FAD/NAD(P)-binding domain"/>
    <property type="match status" value="1"/>
</dbReference>
<evidence type="ECO:0000256" key="2">
    <source>
        <dbReference type="ARBA" id="ARBA00004924"/>
    </source>
</evidence>
<comment type="similarity">
    <text evidence="3">Belongs to the lysine N(6)-hydroxylase/L-ornithine N(5)-oxygenase family.</text>
</comment>
<dbReference type="EC" id="1.14.13.59" evidence="4"/>
<dbReference type="PANTHER" id="PTHR42802">
    <property type="entry name" value="MONOOXYGENASE"/>
    <property type="match status" value="1"/>
</dbReference>
<evidence type="ECO:0000256" key="6">
    <source>
        <dbReference type="ARBA" id="ARBA00022630"/>
    </source>
</evidence>
<evidence type="ECO:0000256" key="5">
    <source>
        <dbReference type="ARBA" id="ARBA00016406"/>
    </source>
</evidence>
<evidence type="ECO:0000256" key="14">
    <source>
        <dbReference type="ARBA" id="ARBA00032738"/>
    </source>
</evidence>
<evidence type="ECO:0000256" key="4">
    <source>
        <dbReference type="ARBA" id="ARBA00013076"/>
    </source>
</evidence>
<accession>A0ABQ2LVT4</accession>
<sequence length="454" mass="49436">MSATIVHDAIAIGAGPFNLGFAALAGPAGLDVVVLEGRDAPQWHPGMMLAGTHLQVPFLADLVTLADPTHPLSFLAFLKDAGRIYPFYIREDFYALRAEYAKYLAWAAEQLPVRYGHRVTDIRHDGTAYRVTAHTPDGPRTLAARNLVLGTGTEPRMPDAVPGTLRSDPRVVHSSSYLPARERLLAAERIAVVGSGQSAAEVFDDLLAGAGEHRHVEWLTRSPRFFPLEYTKPTLEMTSPDYIDHFTALPQSVRDRLGAEHHGLYKGVNADLLNSIYDRLYAASVDGPSPATLRTATALEGIRESTGRLVLSLRHGEDGGLQEAEVDAVVLATGYGYRQPDFMAGVEERLSRLPDGRWDVDRGYGISRHGDVFVQNAELHTHGFTAPDLGMGAYRNSVLVNRLCGREHYVVERRIAFQEFGTPGSHATFDPAADAAAGTPAQTTPSADLQEALR</sequence>
<dbReference type="RefSeq" id="WP_188805360.1">
    <property type="nucleotide sequence ID" value="NZ_BAAAOU010000004.1"/>
</dbReference>
<comment type="pathway">
    <text evidence="2">Siderophore biosynthesis.</text>
</comment>
<protein>
    <recommendedName>
        <fullName evidence="5">L-lysine N6-monooxygenase MbtG</fullName>
        <ecNumber evidence="4">1.14.13.59</ecNumber>
    </recommendedName>
    <alternativeName>
        <fullName evidence="14">Lysine 6-N-hydroxylase</fullName>
    </alternativeName>
    <alternativeName>
        <fullName evidence="13">Lysine N6-hydroxylase</fullName>
    </alternativeName>
    <alternativeName>
        <fullName evidence="11">Lysine-N-oxygenase</fullName>
    </alternativeName>
    <alternativeName>
        <fullName evidence="12">Mycobactin synthase protein G</fullName>
    </alternativeName>
</protein>
<comment type="catalytic activity">
    <reaction evidence="15">
        <text>L-lysine + NADPH + O2 = N(6)-hydroxy-L-lysine + NADP(+) + H2O</text>
        <dbReference type="Rhea" id="RHEA:23228"/>
        <dbReference type="ChEBI" id="CHEBI:15377"/>
        <dbReference type="ChEBI" id="CHEBI:15379"/>
        <dbReference type="ChEBI" id="CHEBI:32551"/>
        <dbReference type="ChEBI" id="CHEBI:57783"/>
        <dbReference type="ChEBI" id="CHEBI:57820"/>
        <dbReference type="ChEBI" id="CHEBI:58349"/>
        <dbReference type="EC" id="1.14.13.59"/>
    </reaction>
</comment>
<keyword evidence="8" id="KW-0521">NADP</keyword>
<dbReference type="InterPro" id="IPR036188">
    <property type="entry name" value="FAD/NAD-bd_sf"/>
</dbReference>
<evidence type="ECO:0000256" key="1">
    <source>
        <dbReference type="ARBA" id="ARBA00001974"/>
    </source>
</evidence>
<keyword evidence="18" id="KW-1185">Reference proteome</keyword>
<proteinExistence type="inferred from homology"/>
<keyword evidence="9" id="KW-0560">Oxidoreductase</keyword>
<dbReference type="InterPro" id="IPR025700">
    <property type="entry name" value="Lys/Orn_oxygenase"/>
</dbReference>
<feature type="compositionally biased region" description="Low complexity" evidence="16">
    <location>
        <begin position="428"/>
        <end position="447"/>
    </location>
</feature>
<dbReference type="EMBL" id="BMLQ01000003">
    <property type="protein sequence ID" value="GGO43825.1"/>
    <property type="molecule type" value="Genomic_DNA"/>
</dbReference>
<dbReference type="Pfam" id="PF13434">
    <property type="entry name" value="Lys_Orn_oxgnase"/>
    <property type="match status" value="1"/>
</dbReference>
<evidence type="ECO:0000256" key="13">
    <source>
        <dbReference type="ARBA" id="ARBA00032493"/>
    </source>
</evidence>
<evidence type="ECO:0000256" key="10">
    <source>
        <dbReference type="ARBA" id="ARBA00023033"/>
    </source>
</evidence>
<dbReference type="SUPFAM" id="SSF51905">
    <property type="entry name" value="FAD/NAD(P)-binding domain"/>
    <property type="match status" value="2"/>
</dbReference>
<evidence type="ECO:0000313" key="17">
    <source>
        <dbReference type="EMBL" id="GGO43825.1"/>
    </source>
</evidence>
<evidence type="ECO:0000256" key="9">
    <source>
        <dbReference type="ARBA" id="ARBA00023002"/>
    </source>
</evidence>
<evidence type="ECO:0000256" key="3">
    <source>
        <dbReference type="ARBA" id="ARBA00007588"/>
    </source>
</evidence>
<evidence type="ECO:0000256" key="15">
    <source>
        <dbReference type="ARBA" id="ARBA00048407"/>
    </source>
</evidence>
<evidence type="ECO:0000256" key="11">
    <source>
        <dbReference type="ARBA" id="ARBA00029939"/>
    </source>
</evidence>
<gene>
    <name evidence="17" type="ORF">GCM10010977_12860</name>
</gene>
<evidence type="ECO:0000313" key="18">
    <source>
        <dbReference type="Proteomes" id="UP000642509"/>
    </source>
</evidence>
<evidence type="ECO:0000256" key="8">
    <source>
        <dbReference type="ARBA" id="ARBA00022857"/>
    </source>
</evidence>
<evidence type="ECO:0000256" key="16">
    <source>
        <dbReference type="SAM" id="MobiDB-lite"/>
    </source>
</evidence>
<evidence type="ECO:0000256" key="7">
    <source>
        <dbReference type="ARBA" id="ARBA00022827"/>
    </source>
</evidence>
<keyword evidence="7" id="KW-0274">FAD</keyword>
<dbReference type="PRINTS" id="PR00368">
    <property type="entry name" value="FADPNR"/>
</dbReference>
<dbReference type="PANTHER" id="PTHR42802:SF1">
    <property type="entry name" value="L-ORNITHINE N(5)-MONOOXYGENASE"/>
    <property type="match status" value="1"/>
</dbReference>
<name>A0ABQ2LVT4_9MICC</name>
<comment type="cofactor">
    <cofactor evidence="1">
        <name>FAD</name>
        <dbReference type="ChEBI" id="CHEBI:57692"/>
    </cofactor>
</comment>
<dbReference type="GO" id="GO:0004497">
    <property type="term" value="F:monooxygenase activity"/>
    <property type="evidence" value="ECO:0007669"/>
    <property type="project" value="UniProtKB-KW"/>
</dbReference>
<dbReference type="Proteomes" id="UP000642509">
    <property type="component" value="Unassembled WGS sequence"/>
</dbReference>
<reference evidence="18" key="1">
    <citation type="journal article" date="2019" name="Int. J. Syst. Evol. Microbiol.">
        <title>The Global Catalogue of Microorganisms (GCM) 10K type strain sequencing project: providing services to taxonomists for standard genome sequencing and annotation.</title>
        <authorList>
            <consortium name="The Broad Institute Genomics Platform"/>
            <consortium name="The Broad Institute Genome Sequencing Center for Infectious Disease"/>
            <person name="Wu L."/>
            <person name="Ma J."/>
        </authorList>
    </citation>
    <scope>NUCLEOTIDE SEQUENCE [LARGE SCALE GENOMIC DNA]</scope>
    <source>
        <strain evidence="18">CGMCC 1.7064</strain>
    </source>
</reference>
<feature type="region of interest" description="Disordered" evidence="16">
    <location>
        <begin position="428"/>
        <end position="454"/>
    </location>
</feature>
<organism evidence="17 18">
    <name type="scientific">Citricoccus zhacaiensis</name>
    <dbReference type="NCBI Taxonomy" id="489142"/>
    <lineage>
        <taxon>Bacteria</taxon>
        <taxon>Bacillati</taxon>
        <taxon>Actinomycetota</taxon>
        <taxon>Actinomycetes</taxon>
        <taxon>Micrococcales</taxon>
        <taxon>Micrococcaceae</taxon>
        <taxon>Citricoccus</taxon>
    </lineage>
</organism>
<evidence type="ECO:0000256" key="12">
    <source>
        <dbReference type="ARBA" id="ARBA00031158"/>
    </source>
</evidence>